<proteinExistence type="predicted"/>
<keyword evidence="2" id="KW-1185">Reference proteome</keyword>
<evidence type="ECO:0000313" key="2">
    <source>
        <dbReference type="Proteomes" id="UP000326063"/>
    </source>
</evidence>
<dbReference type="Proteomes" id="UP000326063">
    <property type="component" value="Segment"/>
</dbReference>
<reference evidence="1 2" key="1">
    <citation type="submission" date="2019-07" db="EMBL/GenBank/DDBJ databases">
        <authorList>
            <person name="Divens A.M."/>
            <person name="Garlena R.A."/>
            <person name="Russell D.A."/>
            <person name="Pope W.H."/>
            <person name="Jacobs-Sera D."/>
            <person name="Hatfull G.F."/>
        </authorList>
    </citation>
    <scope>NUCLEOTIDE SEQUENCE [LARGE SCALE GENOMIC DNA]</scope>
</reference>
<name>A0A5J6T7M4_9CAUD</name>
<dbReference type="GeneID" id="63926153"/>
<dbReference type="RefSeq" id="YP_010051662.1">
    <property type="nucleotide sequence ID" value="NC_054445.1"/>
</dbReference>
<accession>A0A5J6T7M4</accession>
<organism evidence="1 2">
    <name type="scientific">Mycobacterium phage Mercurio</name>
    <dbReference type="NCBI Taxonomy" id="2575612"/>
    <lineage>
        <taxon>Viruses</taxon>
        <taxon>Duplodnaviria</taxon>
        <taxon>Heunggongvirae</taxon>
        <taxon>Uroviricota</taxon>
        <taxon>Caudoviricetes</taxon>
        <taxon>Gclasvirinae</taxon>
        <taxon>Jolieduovirus</taxon>
        <taxon>Jolieduovirus mercurio</taxon>
    </lineage>
</organism>
<dbReference type="EMBL" id="MN234219">
    <property type="protein sequence ID" value="QFG06058.1"/>
    <property type="molecule type" value="Genomic_DNA"/>
</dbReference>
<dbReference type="KEGG" id="vg:63926153"/>
<gene>
    <name evidence="1" type="primary">56</name>
    <name evidence="1" type="ORF">PBI_MERCURIO_56</name>
</gene>
<evidence type="ECO:0000313" key="1">
    <source>
        <dbReference type="EMBL" id="QFG06058.1"/>
    </source>
</evidence>
<protein>
    <submittedName>
        <fullName evidence="1">Uncharacterized protein</fullName>
    </submittedName>
</protein>
<sequence length="159" mass="18325">MKLYDMEHRHDPALFTYGDCWRACIATVTQTPIAEVPHFVGDHYDEDQAGALLDPPAPARWLEATQEWLRERFGHLVLYYDQPRAMRPEYRAEPSAWPWVIYSGQSPRGDWKHSIVGDQIGNVIHDPHPDRTGVVGELDGVFVIVKAEDWREPVPHDDE</sequence>